<dbReference type="PROSITE" id="PS00878">
    <property type="entry name" value="ODR_DC_2_1"/>
    <property type="match status" value="1"/>
</dbReference>
<evidence type="ECO:0000256" key="5">
    <source>
        <dbReference type="ARBA" id="ARBA00023239"/>
    </source>
</evidence>
<dbReference type="PANTHER" id="PTHR11482:SF6">
    <property type="entry name" value="ORNITHINE DECARBOXYLASE 1-RELATED"/>
    <property type="match status" value="1"/>
</dbReference>
<dbReference type="InterPro" id="IPR009006">
    <property type="entry name" value="Ala_racemase/Decarboxylase_C"/>
</dbReference>
<dbReference type="InterPro" id="IPR022657">
    <property type="entry name" value="De-COase2_CS"/>
</dbReference>
<dbReference type="GO" id="GO:0005737">
    <property type="term" value="C:cytoplasm"/>
    <property type="evidence" value="ECO:0007669"/>
    <property type="project" value="TreeGrafter"/>
</dbReference>
<comment type="caution">
    <text evidence="13">The sequence shown here is derived from an EMBL/GenBank/DDBJ whole genome shotgun (WGS) entry which is preliminary data.</text>
</comment>
<evidence type="ECO:0000256" key="9">
    <source>
        <dbReference type="ARBA" id="ARBA00046672"/>
    </source>
</evidence>
<organism evidence="13 14">
    <name type="scientific">Mizuhopecten yessoensis</name>
    <name type="common">Japanese scallop</name>
    <name type="synonym">Patinopecten yessoensis</name>
    <dbReference type="NCBI Taxonomy" id="6573"/>
    <lineage>
        <taxon>Eukaryota</taxon>
        <taxon>Metazoa</taxon>
        <taxon>Spiralia</taxon>
        <taxon>Lophotrochozoa</taxon>
        <taxon>Mollusca</taxon>
        <taxon>Bivalvia</taxon>
        <taxon>Autobranchia</taxon>
        <taxon>Pteriomorphia</taxon>
        <taxon>Pectinida</taxon>
        <taxon>Pectinoidea</taxon>
        <taxon>Pectinidae</taxon>
        <taxon>Mizuhopecten</taxon>
    </lineage>
</organism>
<evidence type="ECO:0000256" key="10">
    <source>
        <dbReference type="ARBA" id="ARBA00049127"/>
    </source>
</evidence>
<dbReference type="PRINTS" id="PR01182">
    <property type="entry name" value="ORNDCRBXLASE"/>
</dbReference>
<dbReference type="Gene3D" id="3.20.20.10">
    <property type="entry name" value="Alanine racemase"/>
    <property type="match status" value="1"/>
</dbReference>
<dbReference type="EMBL" id="NEDP02005561">
    <property type="protein sequence ID" value="OWF38568.1"/>
    <property type="molecule type" value="Genomic_DNA"/>
</dbReference>
<dbReference type="Pfam" id="PF02784">
    <property type="entry name" value="Orn_Arg_deC_N"/>
    <property type="match status" value="1"/>
</dbReference>
<dbReference type="SUPFAM" id="SSF51419">
    <property type="entry name" value="PLP-binding barrel"/>
    <property type="match status" value="1"/>
</dbReference>
<accession>A0A210PQ12</accession>
<feature type="domain" description="Orn/DAP/Arg decarboxylase 2 N-terminal" evidence="12">
    <location>
        <begin position="45"/>
        <end position="282"/>
    </location>
</feature>
<evidence type="ECO:0000256" key="2">
    <source>
        <dbReference type="ARBA" id="ARBA00008872"/>
    </source>
</evidence>
<dbReference type="CDD" id="cd00622">
    <property type="entry name" value="PLPDE_III_ODC"/>
    <property type="match status" value="1"/>
</dbReference>
<keyword evidence="14" id="KW-1185">Reference proteome</keyword>
<evidence type="ECO:0000313" key="13">
    <source>
        <dbReference type="EMBL" id="OWF38568.1"/>
    </source>
</evidence>
<dbReference type="InterPro" id="IPR029066">
    <property type="entry name" value="PLP-binding_barrel"/>
</dbReference>
<reference evidence="13 14" key="1">
    <citation type="journal article" date="2017" name="Nat. Ecol. Evol.">
        <title>Scallop genome provides insights into evolution of bilaterian karyotype and development.</title>
        <authorList>
            <person name="Wang S."/>
            <person name="Zhang J."/>
            <person name="Jiao W."/>
            <person name="Li J."/>
            <person name="Xun X."/>
            <person name="Sun Y."/>
            <person name="Guo X."/>
            <person name="Huan P."/>
            <person name="Dong B."/>
            <person name="Zhang L."/>
            <person name="Hu X."/>
            <person name="Sun X."/>
            <person name="Wang J."/>
            <person name="Zhao C."/>
            <person name="Wang Y."/>
            <person name="Wang D."/>
            <person name="Huang X."/>
            <person name="Wang R."/>
            <person name="Lv J."/>
            <person name="Li Y."/>
            <person name="Zhang Z."/>
            <person name="Liu B."/>
            <person name="Lu W."/>
            <person name="Hui Y."/>
            <person name="Liang J."/>
            <person name="Zhou Z."/>
            <person name="Hou R."/>
            <person name="Li X."/>
            <person name="Liu Y."/>
            <person name="Li H."/>
            <person name="Ning X."/>
            <person name="Lin Y."/>
            <person name="Zhao L."/>
            <person name="Xing Q."/>
            <person name="Dou J."/>
            <person name="Li Y."/>
            <person name="Mao J."/>
            <person name="Guo H."/>
            <person name="Dou H."/>
            <person name="Li T."/>
            <person name="Mu C."/>
            <person name="Jiang W."/>
            <person name="Fu Q."/>
            <person name="Fu X."/>
            <person name="Miao Y."/>
            <person name="Liu J."/>
            <person name="Yu Q."/>
            <person name="Li R."/>
            <person name="Liao H."/>
            <person name="Li X."/>
            <person name="Kong Y."/>
            <person name="Jiang Z."/>
            <person name="Chourrout D."/>
            <person name="Li R."/>
            <person name="Bao Z."/>
        </authorList>
    </citation>
    <scope>NUCLEOTIDE SEQUENCE [LARGE SCALE GENOMIC DNA]</scope>
    <source>
        <strain evidence="13 14">PY_sf001</strain>
    </source>
</reference>
<dbReference type="STRING" id="6573.A0A210PQ12"/>
<gene>
    <name evidence="13" type="ORF">KP79_PYT08947</name>
</gene>
<evidence type="ECO:0000259" key="12">
    <source>
        <dbReference type="Pfam" id="PF02784"/>
    </source>
</evidence>
<dbReference type="GO" id="GO:0033387">
    <property type="term" value="P:putrescine biosynthetic process from arginine, via ornithine"/>
    <property type="evidence" value="ECO:0007669"/>
    <property type="project" value="TreeGrafter"/>
</dbReference>
<evidence type="ECO:0000256" key="1">
    <source>
        <dbReference type="ARBA" id="ARBA00001933"/>
    </source>
</evidence>
<evidence type="ECO:0000313" key="14">
    <source>
        <dbReference type="Proteomes" id="UP000242188"/>
    </source>
</evidence>
<protein>
    <recommendedName>
        <fullName evidence="7">ornithine decarboxylase</fullName>
        <ecNumber evidence="7">4.1.1.17</ecNumber>
    </recommendedName>
</protein>
<evidence type="ECO:0000256" key="6">
    <source>
        <dbReference type="ARBA" id="ARBA00034115"/>
    </source>
</evidence>
<dbReference type="InterPro" id="IPR000183">
    <property type="entry name" value="Orn/DAP/Arg_de-COase"/>
</dbReference>
<comment type="similarity">
    <text evidence="2">Belongs to the Orn/Lys/Arg decarboxylase class-II family.</text>
</comment>
<proteinExistence type="inferred from homology"/>
<evidence type="ECO:0000256" key="7">
    <source>
        <dbReference type="ARBA" id="ARBA00034138"/>
    </source>
</evidence>
<dbReference type="SUPFAM" id="SSF50621">
    <property type="entry name" value="Alanine racemase C-terminal domain-like"/>
    <property type="match status" value="1"/>
</dbReference>
<name>A0A210PQ12_MIZYE</name>
<comment type="pathway">
    <text evidence="6">Amine and polyamine biosynthesis; putrescine biosynthesis via L-ornithine pathway; putrescine from L-ornithine: step 1/1.</text>
</comment>
<dbReference type="GO" id="GO:0004586">
    <property type="term" value="F:ornithine decarboxylase activity"/>
    <property type="evidence" value="ECO:0007669"/>
    <property type="project" value="UniProtKB-EC"/>
</dbReference>
<dbReference type="InterPro" id="IPR022644">
    <property type="entry name" value="De-COase2_N"/>
</dbReference>
<keyword evidence="3 11" id="KW-0663">Pyridoxal phosphate</keyword>
<dbReference type="FunFam" id="3.20.20.10:FF:000005">
    <property type="entry name" value="Ornithine decarboxylase"/>
    <property type="match status" value="1"/>
</dbReference>
<comment type="function">
    <text evidence="8">Catalyzes the first and rate-limiting step of polyamine biosynthesis that converts ornithine into putrescine, which is the precursor for the polyamines, spermidine and spermine. Polyamines are essential for cell proliferation and are implicated in cellular processes, ranging from DNA replication to apoptosis.</text>
</comment>
<dbReference type="PROSITE" id="PS00879">
    <property type="entry name" value="ODR_DC_2_2"/>
    <property type="match status" value="1"/>
</dbReference>
<evidence type="ECO:0000256" key="4">
    <source>
        <dbReference type="ARBA" id="ARBA00023115"/>
    </source>
</evidence>
<comment type="cofactor">
    <cofactor evidence="1 11">
        <name>pyridoxal 5'-phosphate</name>
        <dbReference type="ChEBI" id="CHEBI:597326"/>
    </cofactor>
</comment>
<dbReference type="PRINTS" id="PR01179">
    <property type="entry name" value="ODADCRBXLASE"/>
</dbReference>
<dbReference type="AlphaFoldDB" id="A0A210PQ12"/>
<dbReference type="InterPro" id="IPR002433">
    <property type="entry name" value="Orn_de-COase"/>
</dbReference>
<keyword evidence="4" id="KW-0620">Polyamine biosynthesis</keyword>
<dbReference type="InterPro" id="IPR022653">
    <property type="entry name" value="De-COase2_pyr-phos_BS"/>
</dbReference>
<feature type="active site" description="Proton donor" evidence="11">
    <location>
        <position position="365"/>
    </location>
</feature>
<comment type="catalytic activity">
    <reaction evidence="10">
        <text>L-ornithine + H(+) = putrescine + CO2</text>
        <dbReference type="Rhea" id="RHEA:22964"/>
        <dbReference type="ChEBI" id="CHEBI:15378"/>
        <dbReference type="ChEBI" id="CHEBI:16526"/>
        <dbReference type="ChEBI" id="CHEBI:46911"/>
        <dbReference type="ChEBI" id="CHEBI:326268"/>
        <dbReference type="EC" id="4.1.1.17"/>
    </reaction>
</comment>
<evidence type="ECO:0000256" key="3">
    <source>
        <dbReference type="ARBA" id="ARBA00022898"/>
    </source>
</evidence>
<feature type="modified residue" description="N6-(pyridoxal phosphate)lysine" evidence="11">
    <location>
        <position position="69"/>
    </location>
</feature>
<dbReference type="Proteomes" id="UP000242188">
    <property type="component" value="Unassembled WGS sequence"/>
</dbReference>
<dbReference type="FunFam" id="2.40.37.10:FF:000005">
    <property type="entry name" value="Ornithine decarboxylase"/>
    <property type="match status" value="1"/>
</dbReference>
<sequence>MKQYIGKKCMVEMLTCERSTQSLVEEKIQTQNLEKKDDAFFVADLGDIYEKYNKWNKQLPRVRPFYAVKCNDDYAVLKLLVDLGLSFDCASKNEIQKILDLGVHPSRIIYANPCKQMSFIRHAAKNQVSLMTFDNEDELIKIKALYPDAQLVLRILPPTNFKVQCELGMKFGCHPNKARHLLEAAKRYNLTVMGVSFHVGSGCEEANAFAVAVEQARTVFDHGLDLGFDMKLLDIGGGFPGQESATITFEEITDVLNGALDRCFPEEEGVDIIAEPGRFFVASAFSLTVNIIAKRVVARDQHGENAEPMDYPTADEEPSIMYYVNDGVYGSFNCLLYDHATVTACVPNEVECELPYTSSVWGPTCDGLDCIHEEVKLPELQVGDWLYFSDMGAYTLAAASGFNGMPSPQRFYVCSVKKWRAIYQEASEAKCLPIKSVPQMKAGHQMYEAANFLGSSPAEGFIVGNLDI</sequence>
<dbReference type="PANTHER" id="PTHR11482">
    <property type="entry name" value="ARGININE/DIAMINOPIMELATE/ORNITHINE DECARBOXYLASE"/>
    <property type="match status" value="1"/>
</dbReference>
<dbReference type="Gene3D" id="2.40.37.10">
    <property type="entry name" value="Lyase, Ornithine Decarboxylase, Chain A, domain 1"/>
    <property type="match status" value="1"/>
</dbReference>
<dbReference type="OrthoDB" id="5034579at2759"/>
<evidence type="ECO:0000256" key="11">
    <source>
        <dbReference type="PIRSR" id="PIRSR600183-50"/>
    </source>
</evidence>
<dbReference type="EC" id="4.1.1.17" evidence="7"/>
<keyword evidence="5" id="KW-0456">Lyase</keyword>
<comment type="subunit">
    <text evidence="9">Homodimer. Only the dimer is catalytically active, as the active sites are constructed of residues from both monomers.</text>
</comment>
<evidence type="ECO:0000256" key="8">
    <source>
        <dbReference type="ARBA" id="ARBA00037173"/>
    </source>
</evidence>